<keyword evidence="2" id="KW-1185">Reference proteome</keyword>
<dbReference type="EMBL" id="JAMYWD010000002">
    <property type="protein sequence ID" value="KAJ4978706.1"/>
    <property type="molecule type" value="Genomic_DNA"/>
</dbReference>
<comment type="caution">
    <text evidence="1">The sequence shown here is derived from an EMBL/GenBank/DDBJ whole genome shotgun (WGS) entry which is preliminary data.</text>
</comment>
<gene>
    <name evidence="1" type="ORF">NE237_009486</name>
</gene>
<evidence type="ECO:0000313" key="1">
    <source>
        <dbReference type="EMBL" id="KAJ4978706.1"/>
    </source>
</evidence>
<reference evidence="1" key="1">
    <citation type="journal article" date="2023" name="Plant J.">
        <title>The genome of the king protea, Protea cynaroides.</title>
        <authorList>
            <person name="Chang J."/>
            <person name="Duong T.A."/>
            <person name="Schoeman C."/>
            <person name="Ma X."/>
            <person name="Roodt D."/>
            <person name="Barker N."/>
            <person name="Li Z."/>
            <person name="Van de Peer Y."/>
            <person name="Mizrachi E."/>
        </authorList>
    </citation>
    <scope>NUCLEOTIDE SEQUENCE</scope>
    <source>
        <tissue evidence="1">Young leaves</tissue>
    </source>
</reference>
<proteinExistence type="predicted"/>
<protein>
    <submittedName>
        <fullName evidence="1">Uncharacterized protein</fullName>
    </submittedName>
</protein>
<evidence type="ECO:0000313" key="2">
    <source>
        <dbReference type="Proteomes" id="UP001141806"/>
    </source>
</evidence>
<name>A0A9Q0KYF7_9MAGN</name>
<organism evidence="1 2">
    <name type="scientific">Protea cynaroides</name>
    <dbReference type="NCBI Taxonomy" id="273540"/>
    <lineage>
        <taxon>Eukaryota</taxon>
        <taxon>Viridiplantae</taxon>
        <taxon>Streptophyta</taxon>
        <taxon>Embryophyta</taxon>
        <taxon>Tracheophyta</taxon>
        <taxon>Spermatophyta</taxon>
        <taxon>Magnoliopsida</taxon>
        <taxon>Proteales</taxon>
        <taxon>Proteaceae</taxon>
        <taxon>Protea</taxon>
    </lineage>
</organism>
<dbReference type="AlphaFoldDB" id="A0A9Q0KYF7"/>
<sequence>MIRVSSSVDGLLIRICSSDVDGRIRVAVRLVMDGLWFEGWMAIGGLRFAGCLVKDVLWFVGRLEFGGFAGRSAGVVEGLIVLRGRNSMSDSGALIDEVCDVFACGRPFLGGEINGTGGECKSGFFQAKSYRSSCMVIEGCCRNSCRSANGARDSIGDQESGCWDGEKKPLVIITCVVCICGCYVLVGRDESRYGKLSQFWRFIGISFYGTR</sequence>
<accession>A0A9Q0KYF7</accession>
<dbReference type="Proteomes" id="UP001141806">
    <property type="component" value="Unassembled WGS sequence"/>
</dbReference>